<proteinExistence type="predicted"/>
<evidence type="ECO:0000256" key="2">
    <source>
        <dbReference type="SAM" id="Phobius"/>
    </source>
</evidence>
<dbReference type="PANTHER" id="PTHR40940">
    <property type="entry name" value="PROTEIN BATD-RELATED"/>
    <property type="match status" value="1"/>
</dbReference>
<protein>
    <recommendedName>
        <fullName evidence="4">BatD protein</fullName>
    </recommendedName>
</protein>
<dbReference type="AlphaFoldDB" id="A0A6G8F197"/>
<reference evidence="3" key="1">
    <citation type="journal article" date="2020" name="J. ISSAAS">
        <title>Lactobacilli and other gastrointestinal microbiota of Peromyscus leucopus, reservoir host for agents of Lyme disease and other zoonoses in North America.</title>
        <authorList>
            <person name="Milovic A."/>
            <person name="Bassam K."/>
            <person name="Shao H."/>
            <person name="Chatzistamou I."/>
            <person name="Tufts D.M."/>
            <person name="Diuk-Wasser M."/>
            <person name="Barbour A.G."/>
        </authorList>
    </citation>
    <scope>NUCLEOTIDE SEQUENCE</scope>
    <source>
        <strain evidence="3">LL70</strain>
    </source>
</reference>
<feature type="transmembrane region" description="Helical" evidence="2">
    <location>
        <begin position="460"/>
        <end position="479"/>
    </location>
</feature>
<evidence type="ECO:0000256" key="1">
    <source>
        <dbReference type="SAM" id="MobiDB-lite"/>
    </source>
</evidence>
<accession>A0A6G8F197</accession>
<feature type="region of interest" description="Disordered" evidence="1">
    <location>
        <begin position="133"/>
        <end position="153"/>
    </location>
</feature>
<dbReference type="PANTHER" id="PTHR40940:SF2">
    <property type="entry name" value="BATD"/>
    <property type="match status" value="1"/>
</dbReference>
<dbReference type="Pfam" id="PF13584">
    <property type="entry name" value="BatD"/>
    <property type="match status" value="3"/>
</dbReference>
<dbReference type="EMBL" id="MN990733">
    <property type="protein sequence ID" value="QIM10105.1"/>
    <property type="molecule type" value="Genomic_DNA"/>
</dbReference>
<keyword evidence="2" id="KW-0812">Transmembrane</keyword>
<sequence length="605" mass="66382">MKYLYFILTIALSFFSVFIKGGEGKAEAASITTQGPSQVAVGEQFNLRYVVKTTDVRGFRLGDVPDAFEVLMGPITSTQQSFSIVQGKTTQTESVTYTYVLMANKNGTFVIPAAHARVNGKPATSQAIRINVSGKTQSAQQGGGQRRGSRVDRAGAQISGNDLFIRVTANKKRVYEQEPVLLTYKVYTQVELTQLEGKMPDLNGFHTQEVPLPQQKSFHVETVNGRTYNCVTWSQYVMFPQMSGKLEIPSITFKGIVVQQNPNVDPFEAFFNGGSGYIEVKKELKAPAVNIQVLPLPAKPAGYSGGVGHFTVSASLDKQTVKAGDPVNVRFVVNGTGNMKLLKQPELNLPKDFDKYDAKITDKTKLTANGVTGSMIYDILVVPRNMGEYVIPSISFIYFDTQSNSYKTLTTEPLPLTVEKGNAGGATVDYSQRVDNDIHDIKKNGAPIEKTDDSFFGSGAYLLLNGLVFAIFLSLVIIFRKRASALSDVTAVRGRKANKVAVKRLKKAARLMAQGNGGEFYDEVLRALWGYVGDKLAIPVERLSRENITEQFQLHSVAEEVIESFVEAIDECEYACFAPGDTSGNMQKTYAKATDAITKIEEDIK</sequence>
<name>A0A6G8F197_9BACT</name>
<evidence type="ECO:0008006" key="4">
    <source>
        <dbReference type="Google" id="ProtNLM"/>
    </source>
</evidence>
<gene>
    <name evidence="3" type="ORF">Prevot485_2040</name>
</gene>
<evidence type="ECO:0000313" key="3">
    <source>
        <dbReference type="EMBL" id="QIM10105.1"/>
    </source>
</evidence>
<keyword evidence="2" id="KW-0472">Membrane</keyword>
<keyword evidence="2" id="KW-1133">Transmembrane helix</keyword>
<organism evidence="3">
    <name type="scientific">uncultured Prevotella sp</name>
    <dbReference type="NCBI Taxonomy" id="159272"/>
    <lineage>
        <taxon>Bacteria</taxon>
        <taxon>Pseudomonadati</taxon>
        <taxon>Bacteroidota</taxon>
        <taxon>Bacteroidia</taxon>
        <taxon>Bacteroidales</taxon>
        <taxon>Prevotellaceae</taxon>
        <taxon>Prevotella</taxon>
        <taxon>environmental samples</taxon>
    </lineage>
</organism>
<dbReference type="InterPro" id="IPR025738">
    <property type="entry name" value="BatD"/>
</dbReference>